<protein>
    <submittedName>
        <fullName evidence="2">Uncharacterized protein</fullName>
    </submittedName>
</protein>
<gene>
    <name evidence="2" type="ORF">HD556DRAFT_1441963</name>
</gene>
<evidence type="ECO:0000256" key="1">
    <source>
        <dbReference type="SAM" id="SignalP"/>
    </source>
</evidence>
<proteinExistence type="predicted"/>
<dbReference type="RefSeq" id="XP_041161381.1">
    <property type="nucleotide sequence ID" value="XM_041306390.1"/>
</dbReference>
<keyword evidence="1" id="KW-0732">Signal</keyword>
<dbReference type="Proteomes" id="UP000719766">
    <property type="component" value="Unassembled WGS sequence"/>
</dbReference>
<dbReference type="EMBL" id="JABBWE010000021">
    <property type="protein sequence ID" value="KAG1795627.1"/>
    <property type="molecule type" value="Genomic_DNA"/>
</dbReference>
<sequence length="84" mass="8935">MLFHSVTILACALSIAAHAAASPTASVDALDQRDGLMVRVDVDTRDVLDNVNLSQKRDNDSLINVNVDVSNLLNNASVDVLSSE</sequence>
<evidence type="ECO:0000313" key="2">
    <source>
        <dbReference type="EMBL" id="KAG1795627.1"/>
    </source>
</evidence>
<name>A0A9P7ASJ3_9AGAM</name>
<organism evidence="2 3">
    <name type="scientific">Suillus plorans</name>
    <dbReference type="NCBI Taxonomy" id="116603"/>
    <lineage>
        <taxon>Eukaryota</taxon>
        <taxon>Fungi</taxon>
        <taxon>Dikarya</taxon>
        <taxon>Basidiomycota</taxon>
        <taxon>Agaricomycotina</taxon>
        <taxon>Agaricomycetes</taxon>
        <taxon>Agaricomycetidae</taxon>
        <taxon>Boletales</taxon>
        <taxon>Suillineae</taxon>
        <taxon>Suillaceae</taxon>
        <taxon>Suillus</taxon>
    </lineage>
</organism>
<dbReference type="AlphaFoldDB" id="A0A9P7ASJ3"/>
<evidence type="ECO:0000313" key="3">
    <source>
        <dbReference type="Proteomes" id="UP000719766"/>
    </source>
</evidence>
<feature type="chain" id="PRO_5040139172" evidence="1">
    <location>
        <begin position="22"/>
        <end position="84"/>
    </location>
</feature>
<reference evidence="2" key="1">
    <citation type="journal article" date="2020" name="New Phytol.">
        <title>Comparative genomics reveals dynamic genome evolution in host specialist ectomycorrhizal fungi.</title>
        <authorList>
            <person name="Lofgren L.A."/>
            <person name="Nguyen N.H."/>
            <person name="Vilgalys R."/>
            <person name="Ruytinx J."/>
            <person name="Liao H.L."/>
            <person name="Branco S."/>
            <person name="Kuo A."/>
            <person name="LaButti K."/>
            <person name="Lipzen A."/>
            <person name="Andreopoulos W."/>
            <person name="Pangilinan J."/>
            <person name="Riley R."/>
            <person name="Hundley H."/>
            <person name="Na H."/>
            <person name="Barry K."/>
            <person name="Grigoriev I.V."/>
            <person name="Stajich J.E."/>
            <person name="Kennedy P.G."/>
        </authorList>
    </citation>
    <scope>NUCLEOTIDE SEQUENCE</scope>
    <source>
        <strain evidence="2">S12</strain>
    </source>
</reference>
<feature type="signal peptide" evidence="1">
    <location>
        <begin position="1"/>
        <end position="21"/>
    </location>
</feature>
<dbReference type="GeneID" id="64600154"/>
<comment type="caution">
    <text evidence="2">The sequence shown here is derived from an EMBL/GenBank/DDBJ whole genome shotgun (WGS) entry which is preliminary data.</text>
</comment>
<accession>A0A9P7ASJ3</accession>
<keyword evidence="3" id="KW-1185">Reference proteome</keyword>